<reference evidence="1" key="1">
    <citation type="submission" date="2021-06" db="EMBL/GenBank/DDBJ databases">
        <authorList>
            <person name="Kallberg Y."/>
            <person name="Tangrot J."/>
            <person name="Rosling A."/>
        </authorList>
    </citation>
    <scope>NUCLEOTIDE SEQUENCE</scope>
    <source>
        <strain evidence="1">FL966</strain>
    </source>
</reference>
<protein>
    <submittedName>
        <fullName evidence="1">10443_t:CDS:1</fullName>
    </submittedName>
</protein>
<evidence type="ECO:0000313" key="1">
    <source>
        <dbReference type="EMBL" id="CAG8470660.1"/>
    </source>
</evidence>
<sequence length="49" mass="5525">MDEILSMSLGGIPLEELRHVPSYCVQDIDIKLIPTGPKKIFSFENDFST</sequence>
<organism evidence="1 2">
    <name type="scientific">Cetraspora pellucida</name>
    <dbReference type="NCBI Taxonomy" id="1433469"/>
    <lineage>
        <taxon>Eukaryota</taxon>
        <taxon>Fungi</taxon>
        <taxon>Fungi incertae sedis</taxon>
        <taxon>Mucoromycota</taxon>
        <taxon>Glomeromycotina</taxon>
        <taxon>Glomeromycetes</taxon>
        <taxon>Diversisporales</taxon>
        <taxon>Gigasporaceae</taxon>
        <taxon>Cetraspora</taxon>
    </lineage>
</organism>
<name>A0A9N8W1Y4_9GLOM</name>
<accession>A0A9N8W1Y4</accession>
<dbReference type="Proteomes" id="UP000789759">
    <property type="component" value="Unassembled WGS sequence"/>
</dbReference>
<gene>
    <name evidence="1" type="ORF">CPELLU_LOCUS1054</name>
</gene>
<dbReference type="EMBL" id="CAJVQA010000360">
    <property type="protein sequence ID" value="CAG8470660.1"/>
    <property type="molecule type" value="Genomic_DNA"/>
</dbReference>
<evidence type="ECO:0000313" key="2">
    <source>
        <dbReference type="Proteomes" id="UP000789759"/>
    </source>
</evidence>
<dbReference type="AlphaFoldDB" id="A0A9N8W1Y4"/>
<keyword evidence="2" id="KW-1185">Reference proteome</keyword>
<proteinExistence type="predicted"/>
<comment type="caution">
    <text evidence="1">The sequence shown here is derived from an EMBL/GenBank/DDBJ whole genome shotgun (WGS) entry which is preliminary data.</text>
</comment>